<proteinExistence type="predicted"/>
<gene>
    <name evidence="2" type="ordered locus">MTR_2g084105</name>
</gene>
<accession>A0A072VBU2</accession>
<protein>
    <submittedName>
        <fullName evidence="2">Transmembrane protein, putative</fullName>
    </submittedName>
</protein>
<dbReference type="EnsemblPlants" id="KEH38858">
    <property type="protein sequence ID" value="KEH38858"/>
    <property type="gene ID" value="MTR_2g084105"/>
</dbReference>
<keyword evidence="4" id="KW-1185">Reference proteome</keyword>
<evidence type="ECO:0000256" key="1">
    <source>
        <dbReference type="SAM" id="Phobius"/>
    </source>
</evidence>
<keyword evidence="1 2" id="KW-0812">Transmembrane</keyword>
<reference evidence="2 4" key="2">
    <citation type="journal article" date="2014" name="BMC Genomics">
        <title>An improved genome release (version Mt4.0) for the model legume Medicago truncatula.</title>
        <authorList>
            <person name="Tang H."/>
            <person name="Krishnakumar V."/>
            <person name="Bidwell S."/>
            <person name="Rosen B."/>
            <person name="Chan A."/>
            <person name="Zhou S."/>
            <person name="Gentzbittel L."/>
            <person name="Childs K.L."/>
            <person name="Yandell M."/>
            <person name="Gundlach H."/>
            <person name="Mayer K.F."/>
            <person name="Schwartz D.C."/>
            <person name="Town C.D."/>
        </authorList>
    </citation>
    <scope>GENOME REANNOTATION</scope>
    <source>
        <strain evidence="2">A17</strain>
        <strain evidence="3 4">cv. Jemalong A17</strain>
    </source>
</reference>
<dbReference type="HOGENOM" id="CLU_2349924_0_0_1"/>
<dbReference type="AlphaFoldDB" id="A0A072VBU2"/>
<reference evidence="2 4" key="1">
    <citation type="journal article" date="2011" name="Nature">
        <title>The Medicago genome provides insight into the evolution of rhizobial symbioses.</title>
        <authorList>
            <person name="Young N.D."/>
            <person name="Debelle F."/>
            <person name="Oldroyd G.E."/>
            <person name="Geurts R."/>
            <person name="Cannon S.B."/>
            <person name="Udvardi M.K."/>
            <person name="Benedito V.A."/>
            <person name="Mayer K.F."/>
            <person name="Gouzy J."/>
            <person name="Schoof H."/>
            <person name="Van de Peer Y."/>
            <person name="Proost S."/>
            <person name="Cook D.R."/>
            <person name="Meyers B.C."/>
            <person name="Spannagl M."/>
            <person name="Cheung F."/>
            <person name="De Mita S."/>
            <person name="Krishnakumar V."/>
            <person name="Gundlach H."/>
            <person name="Zhou S."/>
            <person name="Mudge J."/>
            <person name="Bharti A.K."/>
            <person name="Murray J.D."/>
            <person name="Naoumkina M.A."/>
            <person name="Rosen B."/>
            <person name="Silverstein K.A."/>
            <person name="Tang H."/>
            <person name="Rombauts S."/>
            <person name="Zhao P.X."/>
            <person name="Zhou P."/>
            <person name="Barbe V."/>
            <person name="Bardou P."/>
            <person name="Bechner M."/>
            <person name="Bellec A."/>
            <person name="Berger A."/>
            <person name="Berges H."/>
            <person name="Bidwell S."/>
            <person name="Bisseling T."/>
            <person name="Choisne N."/>
            <person name="Couloux A."/>
            <person name="Denny R."/>
            <person name="Deshpande S."/>
            <person name="Dai X."/>
            <person name="Doyle J.J."/>
            <person name="Dudez A.M."/>
            <person name="Farmer A.D."/>
            <person name="Fouteau S."/>
            <person name="Franken C."/>
            <person name="Gibelin C."/>
            <person name="Gish J."/>
            <person name="Goldstein S."/>
            <person name="Gonzalez A.J."/>
            <person name="Green P.J."/>
            <person name="Hallab A."/>
            <person name="Hartog M."/>
            <person name="Hua A."/>
            <person name="Humphray S.J."/>
            <person name="Jeong D.H."/>
            <person name="Jing Y."/>
            <person name="Jocker A."/>
            <person name="Kenton S.M."/>
            <person name="Kim D.J."/>
            <person name="Klee K."/>
            <person name="Lai H."/>
            <person name="Lang C."/>
            <person name="Lin S."/>
            <person name="Macmil S.L."/>
            <person name="Magdelenat G."/>
            <person name="Matthews L."/>
            <person name="McCorrison J."/>
            <person name="Monaghan E.L."/>
            <person name="Mun J.H."/>
            <person name="Najar F.Z."/>
            <person name="Nicholson C."/>
            <person name="Noirot C."/>
            <person name="O'Bleness M."/>
            <person name="Paule C.R."/>
            <person name="Poulain J."/>
            <person name="Prion F."/>
            <person name="Qin B."/>
            <person name="Qu C."/>
            <person name="Retzel E.F."/>
            <person name="Riddle C."/>
            <person name="Sallet E."/>
            <person name="Samain S."/>
            <person name="Samson N."/>
            <person name="Sanders I."/>
            <person name="Saurat O."/>
            <person name="Scarpelli C."/>
            <person name="Schiex T."/>
            <person name="Segurens B."/>
            <person name="Severin A.J."/>
            <person name="Sherrier D.J."/>
            <person name="Shi R."/>
            <person name="Sims S."/>
            <person name="Singer S.R."/>
            <person name="Sinharoy S."/>
            <person name="Sterck L."/>
            <person name="Viollet A."/>
            <person name="Wang B.B."/>
            <person name="Wang K."/>
            <person name="Wang M."/>
            <person name="Wang X."/>
            <person name="Warfsmann J."/>
            <person name="Weissenbach J."/>
            <person name="White D.D."/>
            <person name="White J.D."/>
            <person name="Wiley G.B."/>
            <person name="Wincker P."/>
            <person name="Xing Y."/>
            <person name="Yang L."/>
            <person name="Yao Z."/>
            <person name="Ying F."/>
            <person name="Zhai J."/>
            <person name="Zhou L."/>
            <person name="Zuber A."/>
            <person name="Denarie J."/>
            <person name="Dixon R.A."/>
            <person name="May G.D."/>
            <person name="Schwartz D.C."/>
            <person name="Rogers J."/>
            <person name="Quetier F."/>
            <person name="Town C.D."/>
            <person name="Roe B.A."/>
        </authorList>
    </citation>
    <scope>NUCLEOTIDE SEQUENCE [LARGE SCALE GENOMIC DNA]</scope>
    <source>
        <strain evidence="2">A17</strain>
        <strain evidence="3 4">cv. Jemalong A17</strain>
    </source>
</reference>
<sequence length="97" mass="11178">METSKRLVMHQVKYATEILRKFETIEYNPAVTQAETRIKTEEASDEEPVEPTMFKVGLASRFMRSPMKSRMPAAKLILIKLMGYWLLVSELAAIIDE</sequence>
<dbReference type="Proteomes" id="UP000002051">
    <property type="component" value="Chromosome 2"/>
</dbReference>
<keyword evidence="1" id="KW-1133">Transmembrane helix</keyword>
<feature type="transmembrane region" description="Helical" evidence="1">
    <location>
        <begin position="73"/>
        <end position="95"/>
    </location>
</feature>
<name>A0A072VBU2_MEDTR</name>
<organism evidence="2 4">
    <name type="scientific">Medicago truncatula</name>
    <name type="common">Barrel medic</name>
    <name type="synonym">Medicago tribuloides</name>
    <dbReference type="NCBI Taxonomy" id="3880"/>
    <lineage>
        <taxon>Eukaryota</taxon>
        <taxon>Viridiplantae</taxon>
        <taxon>Streptophyta</taxon>
        <taxon>Embryophyta</taxon>
        <taxon>Tracheophyta</taxon>
        <taxon>Spermatophyta</taxon>
        <taxon>Magnoliopsida</taxon>
        <taxon>eudicotyledons</taxon>
        <taxon>Gunneridae</taxon>
        <taxon>Pentapetalae</taxon>
        <taxon>rosids</taxon>
        <taxon>fabids</taxon>
        <taxon>Fabales</taxon>
        <taxon>Fabaceae</taxon>
        <taxon>Papilionoideae</taxon>
        <taxon>50 kb inversion clade</taxon>
        <taxon>NPAAA clade</taxon>
        <taxon>Hologalegina</taxon>
        <taxon>IRL clade</taxon>
        <taxon>Trifolieae</taxon>
        <taxon>Medicago</taxon>
    </lineage>
</organism>
<keyword evidence="1" id="KW-0472">Membrane</keyword>
<dbReference type="EMBL" id="CM001218">
    <property type="protein sequence ID" value="KEH38858.1"/>
    <property type="molecule type" value="Genomic_DNA"/>
</dbReference>
<evidence type="ECO:0000313" key="2">
    <source>
        <dbReference type="EMBL" id="KEH38858.1"/>
    </source>
</evidence>
<evidence type="ECO:0000313" key="3">
    <source>
        <dbReference type="EnsemblPlants" id="KEH38858"/>
    </source>
</evidence>
<reference evidence="3" key="3">
    <citation type="submission" date="2015-04" db="UniProtKB">
        <authorList>
            <consortium name="EnsemblPlants"/>
        </authorList>
    </citation>
    <scope>IDENTIFICATION</scope>
    <source>
        <strain evidence="3">cv. Jemalong A17</strain>
    </source>
</reference>
<evidence type="ECO:0000313" key="4">
    <source>
        <dbReference type="Proteomes" id="UP000002051"/>
    </source>
</evidence>